<feature type="domain" description="Flagellar basal-body/hook protein C-terminal" evidence="9">
    <location>
        <begin position="441"/>
        <end position="479"/>
    </location>
</feature>
<evidence type="ECO:0000256" key="1">
    <source>
        <dbReference type="ARBA" id="ARBA00004365"/>
    </source>
</evidence>
<evidence type="ECO:0000256" key="7">
    <source>
        <dbReference type="RuleBase" id="RU362065"/>
    </source>
</evidence>
<evidence type="ECO:0000256" key="4">
    <source>
        <dbReference type="ARBA" id="ARBA00016244"/>
    </source>
</evidence>
<evidence type="ECO:0000259" key="8">
    <source>
        <dbReference type="Pfam" id="PF00460"/>
    </source>
</evidence>
<evidence type="ECO:0000256" key="5">
    <source>
        <dbReference type="ARBA" id="ARBA00022525"/>
    </source>
</evidence>
<dbReference type="Pfam" id="PF22638">
    <property type="entry name" value="FlgK_D1"/>
    <property type="match status" value="1"/>
</dbReference>
<dbReference type="InterPro" id="IPR001444">
    <property type="entry name" value="Flag_bb_rod_N"/>
</dbReference>
<evidence type="ECO:0000259" key="9">
    <source>
        <dbReference type="Pfam" id="PF06429"/>
    </source>
</evidence>
<name>A0A9D2F7W7_9ENTE</name>
<dbReference type="GO" id="GO:0009424">
    <property type="term" value="C:bacterial-type flagellum hook"/>
    <property type="evidence" value="ECO:0007669"/>
    <property type="project" value="UniProtKB-UniRule"/>
</dbReference>
<dbReference type="InterPro" id="IPR010930">
    <property type="entry name" value="Flg_bb/hook_C_dom"/>
</dbReference>
<dbReference type="GO" id="GO:0005198">
    <property type="term" value="F:structural molecule activity"/>
    <property type="evidence" value="ECO:0007669"/>
    <property type="project" value="UniProtKB-UniRule"/>
</dbReference>
<dbReference type="Pfam" id="PF00460">
    <property type="entry name" value="Flg_bb_rod"/>
    <property type="match status" value="1"/>
</dbReference>
<keyword evidence="11" id="KW-0966">Cell projection</keyword>
<organism evidence="11 12">
    <name type="scientific">Candidatus Enterococcus avicola</name>
    <dbReference type="NCBI Taxonomy" id="2838561"/>
    <lineage>
        <taxon>Bacteria</taxon>
        <taxon>Bacillati</taxon>
        <taxon>Bacillota</taxon>
        <taxon>Bacilli</taxon>
        <taxon>Lactobacillales</taxon>
        <taxon>Enterococcaceae</taxon>
        <taxon>Enterococcus</taxon>
    </lineage>
</organism>
<comment type="subcellular location">
    <subcellularLocation>
        <location evidence="1 7">Bacterial flagellum</location>
    </subcellularLocation>
    <subcellularLocation>
        <location evidence="2 7">Secreted</location>
    </subcellularLocation>
</comment>
<keyword evidence="11" id="KW-0282">Flagellum</keyword>
<dbReference type="GO" id="GO:0005576">
    <property type="term" value="C:extracellular region"/>
    <property type="evidence" value="ECO:0007669"/>
    <property type="project" value="UniProtKB-SubCell"/>
</dbReference>
<feature type="domain" description="Flagellar basal body rod protein N-terminal" evidence="8">
    <location>
        <begin position="10"/>
        <end position="37"/>
    </location>
</feature>
<evidence type="ECO:0000313" key="12">
    <source>
        <dbReference type="Proteomes" id="UP000824063"/>
    </source>
</evidence>
<dbReference type="Proteomes" id="UP000824063">
    <property type="component" value="Unassembled WGS sequence"/>
</dbReference>
<dbReference type="EMBL" id="DXBN01000133">
    <property type="protein sequence ID" value="HIZ53462.1"/>
    <property type="molecule type" value="Genomic_DNA"/>
</dbReference>
<evidence type="ECO:0000256" key="2">
    <source>
        <dbReference type="ARBA" id="ARBA00004613"/>
    </source>
</evidence>
<dbReference type="PANTHER" id="PTHR30033">
    <property type="entry name" value="FLAGELLAR HOOK-ASSOCIATED PROTEIN 1"/>
    <property type="match status" value="1"/>
</dbReference>
<evidence type="ECO:0000256" key="3">
    <source>
        <dbReference type="ARBA" id="ARBA00009677"/>
    </source>
</evidence>
<dbReference type="InterPro" id="IPR002371">
    <property type="entry name" value="FlgK"/>
</dbReference>
<comment type="caution">
    <text evidence="11">The sequence shown here is derived from an EMBL/GenBank/DDBJ whole genome shotgun (WGS) entry which is preliminary data.</text>
</comment>
<accession>A0A9D2F7W7</accession>
<keyword evidence="5 7" id="KW-0964">Secreted</keyword>
<reference evidence="11" key="1">
    <citation type="journal article" date="2021" name="PeerJ">
        <title>Extensive microbial diversity within the chicken gut microbiome revealed by metagenomics and culture.</title>
        <authorList>
            <person name="Gilroy R."/>
            <person name="Ravi A."/>
            <person name="Getino M."/>
            <person name="Pursley I."/>
            <person name="Horton D.L."/>
            <person name="Alikhan N.F."/>
            <person name="Baker D."/>
            <person name="Gharbi K."/>
            <person name="Hall N."/>
            <person name="Watson M."/>
            <person name="Adriaenssens E.M."/>
            <person name="Foster-Nyarko E."/>
            <person name="Jarju S."/>
            <person name="Secka A."/>
            <person name="Antonio M."/>
            <person name="Oren A."/>
            <person name="Chaudhuri R.R."/>
            <person name="La Ragione R."/>
            <person name="Hildebrand F."/>
            <person name="Pallen M.J."/>
        </authorList>
    </citation>
    <scope>NUCLEOTIDE SEQUENCE</scope>
    <source>
        <strain evidence="11">CHK172-16539</strain>
    </source>
</reference>
<gene>
    <name evidence="7 11" type="primary">flgK</name>
    <name evidence="11" type="ORF">IAA20_05930</name>
</gene>
<dbReference type="Pfam" id="PF06429">
    <property type="entry name" value="Flg_bbr_C"/>
    <property type="match status" value="1"/>
</dbReference>
<dbReference type="AlphaFoldDB" id="A0A9D2F7W7"/>
<feature type="domain" description="Flagellar hook-associated protein FlgK helical" evidence="10">
    <location>
        <begin position="96"/>
        <end position="340"/>
    </location>
</feature>
<keyword evidence="11" id="KW-0969">Cilium</keyword>
<evidence type="ECO:0000259" key="10">
    <source>
        <dbReference type="Pfam" id="PF22638"/>
    </source>
</evidence>
<proteinExistence type="inferred from homology"/>
<reference evidence="11" key="2">
    <citation type="submission" date="2021-04" db="EMBL/GenBank/DDBJ databases">
        <authorList>
            <person name="Gilroy R."/>
        </authorList>
    </citation>
    <scope>NUCLEOTIDE SEQUENCE</scope>
    <source>
        <strain evidence="11">CHK172-16539</strain>
    </source>
</reference>
<dbReference type="GO" id="GO:0044780">
    <property type="term" value="P:bacterial-type flagellum assembly"/>
    <property type="evidence" value="ECO:0007669"/>
    <property type="project" value="InterPro"/>
</dbReference>
<dbReference type="SUPFAM" id="SSF64518">
    <property type="entry name" value="Phase 1 flagellin"/>
    <property type="match status" value="1"/>
</dbReference>
<dbReference type="InterPro" id="IPR053927">
    <property type="entry name" value="FlgK_helical"/>
</dbReference>
<keyword evidence="6 7" id="KW-0975">Bacterial flagellum</keyword>
<dbReference type="PANTHER" id="PTHR30033:SF1">
    <property type="entry name" value="FLAGELLAR HOOK-ASSOCIATED PROTEIN 1"/>
    <property type="match status" value="1"/>
</dbReference>
<evidence type="ECO:0000313" key="11">
    <source>
        <dbReference type="EMBL" id="HIZ53462.1"/>
    </source>
</evidence>
<dbReference type="NCBIfam" id="TIGR02492">
    <property type="entry name" value="flgK_ends"/>
    <property type="match status" value="1"/>
</dbReference>
<dbReference type="PRINTS" id="PR01005">
    <property type="entry name" value="FLGHOOKAP1"/>
</dbReference>
<comment type="similarity">
    <text evidence="3 7">Belongs to the flagella basal body rod proteins family.</text>
</comment>
<protein>
    <recommendedName>
        <fullName evidence="4 7">Flagellar hook-associated protein 1</fullName>
        <shortName evidence="7">HAP1</shortName>
    </recommendedName>
</protein>
<sequence length="483" mass="52404">MTGLFGTLGTATRGMNANQNALQTSGHNISNMNTDGYSRQRVRMQTEQPYLMAGVGALGTGVRTAGVDRITDSFIRTQTQTAYSKFRFFEQKSHALGQLEQYMNEPSKTGMINQLSVMHDSWAKLGSNPELGTSKTLVVENSNSFTDMVNQTGNQIGELQGEMIDNIEKSALDFNEKVKELQILNGQIYDLASQNTTPNDLLDRRDSLLKDLSGMADISSETDMYGRVSSLKIGNKATGTEILSLDGRKEISAVTGETGSSNTISLGGNAQNKVTIDGDLPLGTIVLADTSTTPATVSEVEVKEGQIGGFQEATKEVKDRLEEFQAFVKSVADTINRAYKAKSGEDFFTFDVNGKMQVNQSLRDNPSTLVVGKGDNPEAGDGSLATEIGSLFSKKDADGLTFSERYNSIVTKNGISKQQADNTANSQLTVLNQLEYKNESISGVNINEEVSDVMRFSQAFQANARIIQTVSEMLDTLINRTGV</sequence>
<evidence type="ECO:0000256" key="6">
    <source>
        <dbReference type="ARBA" id="ARBA00023143"/>
    </source>
</evidence>